<dbReference type="NCBIfam" id="TIGR00752">
    <property type="entry name" value="slp"/>
    <property type="match status" value="1"/>
</dbReference>
<feature type="chain" id="PRO_5045420258" evidence="1">
    <location>
        <begin position="22"/>
        <end position="181"/>
    </location>
</feature>
<dbReference type="PROSITE" id="PS51257">
    <property type="entry name" value="PROKAR_LIPOPROTEIN"/>
    <property type="match status" value="1"/>
</dbReference>
<organism evidence="2 3">
    <name type="scientific">Vibrio rumoiensis</name>
    <dbReference type="NCBI Taxonomy" id="76258"/>
    <lineage>
        <taxon>Bacteria</taxon>
        <taxon>Pseudomonadati</taxon>
        <taxon>Pseudomonadota</taxon>
        <taxon>Gammaproteobacteria</taxon>
        <taxon>Vibrionales</taxon>
        <taxon>Vibrionaceae</taxon>
        <taxon>Vibrio</taxon>
    </lineage>
</organism>
<dbReference type="PANTHER" id="PTHR37530">
    <property type="entry name" value="OUTER MEMBRANE PROTEIN SLP"/>
    <property type="match status" value="1"/>
</dbReference>
<protein>
    <submittedName>
        <fullName evidence="2">Slp family lipoprotein</fullName>
    </submittedName>
</protein>
<keyword evidence="1" id="KW-0732">Signal</keyword>
<gene>
    <name evidence="2" type="ORF">ACGRQ9_04910</name>
</gene>
<proteinExistence type="predicted"/>
<feature type="signal peptide" evidence="1">
    <location>
        <begin position="1"/>
        <end position="21"/>
    </location>
</feature>
<dbReference type="InterPro" id="IPR004658">
    <property type="entry name" value="OMP_Slp"/>
</dbReference>
<dbReference type="Proteomes" id="UP001607151">
    <property type="component" value="Unassembled WGS sequence"/>
</dbReference>
<dbReference type="Pfam" id="PF03843">
    <property type="entry name" value="Slp"/>
    <property type="match status" value="1"/>
</dbReference>
<evidence type="ECO:0000313" key="3">
    <source>
        <dbReference type="Proteomes" id="UP001607151"/>
    </source>
</evidence>
<evidence type="ECO:0000313" key="2">
    <source>
        <dbReference type="EMBL" id="MFH0264839.1"/>
    </source>
</evidence>
<name>A0ABW7ITC1_9VIBR</name>
<comment type="caution">
    <text evidence="2">The sequence shown here is derived from an EMBL/GenBank/DDBJ whole genome shotgun (WGS) entry which is preliminary data.</text>
</comment>
<dbReference type="PANTHER" id="PTHR37530:SF1">
    <property type="entry name" value="OUTER MEMBRANE PROTEIN SLP"/>
    <property type="match status" value="1"/>
</dbReference>
<keyword evidence="3" id="KW-1185">Reference proteome</keyword>
<dbReference type="PIRSF" id="PIRSF004982">
    <property type="entry name" value="SlP"/>
    <property type="match status" value="1"/>
</dbReference>
<sequence>MKRYCWLFLMLIGLSACSSLPPELETTSTQPISDYQQWINTDPNKVVDVRLGGVIAKVTNLKDKTRIEIVNLPISSAGKPSLEQDPEGRFVAYVDGFLDPMAYKNGRLITVAGKSAAPEQGKVGDYSYTFPVLNATGQRLWTIEKTTYIENNDLWMGGCFRSSIFCQGYGPSRARVIQQVK</sequence>
<evidence type="ECO:0000256" key="1">
    <source>
        <dbReference type="SAM" id="SignalP"/>
    </source>
</evidence>
<accession>A0ABW7ITC1</accession>
<dbReference type="RefSeq" id="WP_394607366.1">
    <property type="nucleotide sequence ID" value="NZ_JBIHSJ010000001.1"/>
</dbReference>
<reference evidence="2 3" key="1">
    <citation type="submission" date="2024-10" db="EMBL/GenBank/DDBJ databases">
        <authorList>
            <person name="Yibar A."/>
            <person name="Saticioglu I.B."/>
            <person name="Duman M."/>
            <person name="Ajmi N."/>
            <person name="Gurler F."/>
            <person name="Ay H."/>
            <person name="Onuk E."/>
            <person name="Guler S."/>
            <person name="Romalde J.L."/>
        </authorList>
    </citation>
    <scope>NUCLEOTIDE SEQUENCE [LARGE SCALE GENOMIC DNA]</scope>
    <source>
        <strain evidence="2 3">14-MA-B</strain>
    </source>
</reference>
<keyword evidence="2" id="KW-0449">Lipoprotein</keyword>
<dbReference type="EMBL" id="JBIHSN010000002">
    <property type="protein sequence ID" value="MFH0264839.1"/>
    <property type="molecule type" value="Genomic_DNA"/>
</dbReference>